<dbReference type="GO" id="GO:0046872">
    <property type="term" value="F:metal ion binding"/>
    <property type="evidence" value="ECO:0007669"/>
    <property type="project" value="UniProtKB-KW"/>
</dbReference>
<dbReference type="RefSeq" id="WP_050046821.1">
    <property type="nucleotide sequence ID" value="NZ_JHEG04000001.1"/>
</dbReference>
<dbReference type="PANTHER" id="PTHR32120">
    <property type="entry name" value="SMALL RIBOSOMAL SUBUNIT BIOGENESIS GTPASE RSGA"/>
    <property type="match status" value="1"/>
</dbReference>
<dbReference type="EMBL" id="JHEG04000001">
    <property type="protein sequence ID" value="KAF3888657.1"/>
    <property type="molecule type" value="Genomic_DNA"/>
</dbReference>
<gene>
    <name evidence="3 7" type="primary">rsgA</name>
    <name evidence="8" type="ORF">DA73_0243310</name>
    <name evidence="7" type="ORF">DA73_0400026635</name>
</gene>
<keyword evidence="3" id="KW-0479">Metal-binding</keyword>
<feature type="binding site" evidence="3">
    <location>
        <position position="292"/>
    </location>
    <ligand>
        <name>Zn(2+)</name>
        <dbReference type="ChEBI" id="CHEBI:29105"/>
    </ligand>
</feature>
<feature type="region of interest" description="Disordered" evidence="4">
    <location>
        <begin position="33"/>
        <end position="60"/>
    </location>
</feature>
<dbReference type="GO" id="GO:0003924">
    <property type="term" value="F:GTPase activity"/>
    <property type="evidence" value="ECO:0007669"/>
    <property type="project" value="UniProtKB-UniRule"/>
</dbReference>
<dbReference type="AlphaFoldDB" id="A0A0C1N5Q3"/>
<feature type="compositionally biased region" description="Basic and acidic residues" evidence="4">
    <location>
        <begin position="346"/>
        <end position="355"/>
    </location>
</feature>
<dbReference type="Gene3D" id="1.10.40.50">
    <property type="entry name" value="Probable gtpase engc, domain 3"/>
    <property type="match status" value="1"/>
</dbReference>
<feature type="region of interest" description="Disordered" evidence="4">
    <location>
        <begin position="326"/>
        <end position="360"/>
    </location>
</feature>
<reference evidence="7" key="2">
    <citation type="submission" date="2019-11" db="EMBL/GenBank/DDBJ databases">
        <title>Improved Assembly of Tolypothrix boutellei genome.</title>
        <authorList>
            <person name="Sarangi A.N."/>
            <person name="Mukherjee M."/>
            <person name="Ghosh S."/>
            <person name="Singh D."/>
            <person name="Das A."/>
            <person name="Kant S."/>
            <person name="Prusty A."/>
            <person name="Tripathy S."/>
        </authorList>
    </citation>
    <scope>NUCLEOTIDE SEQUENCE</scope>
    <source>
        <strain evidence="7">VB521301</strain>
    </source>
</reference>
<keyword evidence="9" id="KW-1185">Reference proteome</keyword>
<dbReference type="PROSITE" id="PS51721">
    <property type="entry name" value="G_CP"/>
    <property type="match status" value="1"/>
</dbReference>
<dbReference type="InterPro" id="IPR010914">
    <property type="entry name" value="RsgA_GTPase_dom"/>
</dbReference>
<dbReference type="SUPFAM" id="SSF50249">
    <property type="entry name" value="Nucleic acid-binding proteins"/>
    <property type="match status" value="1"/>
</dbReference>
<dbReference type="GO" id="GO:0019843">
    <property type="term" value="F:rRNA binding"/>
    <property type="evidence" value="ECO:0007669"/>
    <property type="project" value="UniProtKB-KW"/>
</dbReference>
<dbReference type="NCBIfam" id="TIGR00157">
    <property type="entry name" value="ribosome small subunit-dependent GTPase A"/>
    <property type="match status" value="1"/>
</dbReference>
<feature type="binding site" evidence="3">
    <location>
        <position position="287"/>
    </location>
    <ligand>
        <name>Zn(2+)</name>
        <dbReference type="ChEBI" id="CHEBI:29105"/>
    </ligand>
</feature>
<comment type="similarity">
    <text evidence="3">Belongs to the TRAFAC class YlqF/YawG GTPase family. RsgA subfamily.</text>
</comment>
<dbReference type="NCBIfam" id="NF008932">
    <property type="entry name" value="PRK12289.1"/>
    <property type="match status" value="1"/>
</dbReference>
<keyword evidence="3" id="KW-0963">Cytoplasm</keyword>
<dbReference type="Pfam" id="PF03193">
    <property type="entry name" value="RsgA_GTPase"/>
    <property type="match status" value="1"/>
</dbReference>
<organism evidence="8">
    <name type="scientific">Tolypothrix bouteillei VB521301</name>
    <dbReference type="NCBI Taxonomy" id="1479485"/>
    <lineage>
        <taxon>Bacteria</taxon>
        <taxon>Bacillati</taxon>
        <taxon>Cyanobacteriota</taxon>
        <taxon>Cyanophyceae</taxon>
        <taxon>Nostocales</taxon>
        <taxon>Tolypothrichaceae</taxon>
        <taxon>Tolypothrix</taxon>
    </lineage>
</organism>
<keyword evidence="3" id="KW-0699">rRNA-binding</keyword>
<feature type="binding site" evidence="3">
    <location>
        <begin position="153"/>
        <end position="156"/>
    </location>
    <ligand>
        <name>GTP</name>
        <dbReference type="ChEBI" id="CHEBI:37565"/>
    </ligand>
</feature>
<dbReference type="OrthoDB" id="9809485at2"/>
<feature type="domain" description="CP-type G" evidence="6">
    <location>
        <begin position="104"/>
        <end position="262"/>
    </location>
</feature>
<feature type="binding site" evidence="3">
    <location>
        <position position="294"/>
    </location>
    <ligand>
        <name>Zn(2+)</name>
        <dbReference type="ChEBI" id="CHEBI:29105"/>
    </ligand>
</feature>
<feature type="compositionally biased region" description="Pro residues" evidence="4">
    <location>
        <begin position="43"/>
        <end position="60"/>
    </location>
</feature>
<dbReference type="GO" id="GO:0005737">
    <property type="term" value="C:cytoplasm"/>
    <property type="evidence" value="ECO:0007669"/>
    <property type="project" value="UniProtKB-SubCell"/>
</dbReference>
<dbReference type="Gene3D" id="3.40.50.300">
    <property type="entry name" value="P-loop containing nucleotide triphosphate hydrolases"/>
    <property type="match status" value="1"/>
</dbReference>
<evidence type="ECO:0000313" key="9">
    <source>
        <dbReference type="Proteomes" id="UP000029738"/>
    </source>
</evidence>
<comment type="caution">
    <text evidence="8">The sequence shown here is derived from an EMBL/GenBank/DDBJ whole genome shotgun (WGS) entry which is preliminary data.</text>
</comment>
<dbReference type="GO" id="GO:0005525">
    <property type="term" value="F:GTP binding"/>
    <property type="evidence" value="ECO:0007669"/>
    <property type="project" value="UniProtKB-UniRule"/>
</dbReference>
<evidence type="ECO:0000256" key="4">
    <source>
        <dbReference type="SAM" id="MobiDB-lite"/>
    </source>
</evidence>
<dbReference type="EC" id="3.6.1.-" evidence="3"/>
<evidence type="ECO:0000259" key="5">
    <source>
        <dbReference type="PROSITE" id="PS50936"/>
    </source>
</evidence>
<proteinExistence type="inferred from homology"/>
<name>A0A0C1N5Q3_9CYAN</name>
<dbReference type="SUPFAM" id="SSF52540">
    <property type="entry name" value="P-loop containing nucleoside triphosphate hydrolases"/>
    <property type="match status" value="1"/>
</dbReference>
<reference evidence="8" key="1">
    <citation type="journal article" date="2015" name="Genome Announc.">
        <title>Draft Genome Sequence of Tolypothrix boutellei Strain VB521301.</title>
        <authorList>
            <person name="Chandrababunaidu M.M."/>
            <person name="Singh D."/>
            <person name="Sen D."/>
            <person name="Bhan S."/>
            <person name="Das S."/>
            <person name="Gupta A."/>
            <person name="Adhikary S.P."/>
            <person name="Tripathy S."/>
        </authorList>
    </citation>
    <scope>NUCLEOTIDE SEQUENCE</scope>
    <source>
        <strain evidence="8">VB521301</strain>
    </source>
</reference>
<dbReference type="GO" id="GO:0042274">
    <property type="term" value="P:ribosomal small subunit biogenesis"/>
    <property type="evidence" value="ECO:0007669"/>
    <property type="project" value="UniProtKB-UniRule"/>
</dbReference>
<feature type="binding site" evidence="3">
    <location>
        <position position="300"/>
    </location>
    <ligand>
        <name>Zn(2+)</name>
        <dbReference type="ChEBI" id="CHEBI:29105"/>
    </ligand>
</feature>
<dbReference type="Proteomes" id="UP000029738">
    <property type="component" value="Unassembled WGS sequence"/>
</dbReference>
<dbReference type="STRING" id="1479485.DA73_0243310"/>
<dbReference type="Gene3D" id="2.40.50.140">
    <property type="entry name" value="Nucleic acid-binding proteins"/>
    <property type="match status" value="1"/>
</dbReference>
<accession>A0A0C1N5Q3</accession>
<feature type="binding site" evidence="3">
    <location>
        <begin position="204"/>
        <end position="212"/>
    </location>
    <ligand>
        <name>GTP</name>
        <dbReference type="ChEBI" id="CHEBI:37565"/>
    </ligand>
</feature>
<keyword evidence="3" id="KW-0694">RNA-binding</keyword>
<evidence type="ECO:0000256" key="1">
    <source>
        <dbReference type="ARBA" id="ARBA00022741"/>
    </source>
</evidence>
<evidence type="ECO:0000259" key="6">
    <source>
        <dbReference type="PROSITE" id="PS51721"/>
    </source>
</evidence>
<sequence>MRGEDLETTGQLWGTVLAVQANFYRVQLDLEDKGDKEDTGNPSPHPPLSPSPPLSSPHPPLLLCTRRTRLKKIGQQVMVGDRVVVEEPDWAGGRGAISEVLPRRSELDRPAIANVDRILLVFAVADPPLEPYQLSRFLLKAESTGLDVVLCLNKSDLISTEQQREISDRLASWGYEPLFVSVNQSININKIATSLKEKITVIAGPSGVGKSSLINALIPNANLRVGEISGKLARGRHTTRHVELFEMPDGGLLADTPGFNQPDLDIAPEELASLFPEARQRLAVESCRFSDCLHREEPECVVRGDWERYQHYLDFLEEAILRQTHLNQQADPESTVKAKTKGKGQTKYEPKLESKKYRRVSRKTQLQELQELYRDEE</sequence>
<dbReference type="EMBL" id="JHEG02000059">
    <property type="protein sequence ID" value="KIE07821.1"/>
    <property type="molecule type" value="Genomic_DNA"/>
</dbReference>
<dbReference type="InterPro" id="IPR012340">
    <property type="entry name" value="NA-bd_OB-fold"/>
</dbReference>
<keyword evidence="1 3" id="KW-0547">Nucleotide-binding</keyword>
<dbReference type="CDD" id="cd01854">
    <property type="entry name" value="YjeQ_EngC"/>
    <property type="match status" value="1"/>
</dbReference>
<comment type="cofactor">
    <cofactor evidence="3">
        <name>Zn(2+)</name>
        <dbReference type="ChEBI" id="CHEBI:29105"/>
    </cofactor>
    <text evidence="3">Binds 1 zinc ion per subunit.</text>
</comment>
<protein>
    <recommendedName>
        <fullName evidence="3">Small ribosomal subunit biogenesis GTPase RsgA</fullName>
        <ecNumber evidence="3">3.6.1.-</ecNumber>
    </recommendedName>
</protein>
<dbReference type="HAMAP" id="MF_01820">
    <property type="entry name" value="GTPase_RsgA"/>
    <property type="match status" value="1"/>
</dbReference>
<dbReference type="InterPro" id="IPR027417">
    <property type="entry name" value="P-loop_NTPase"/>
</dbReference>
<evidence type="ECO:0000313" key="7">
    <source>
        <dbReference type="EMBL" id="KAF3888657.1"/>
    </source>
</evidence>
<evidence type="ECO:0000256" key="2">
    <source>
        <dbReference type="ARBA" id="ARBA00023134"/>
    </source>
</evidence>
<evidence type="ECO:0000313" key="8">
    <source>
        <dbReference type="EMBL" id="KIE07821.1"/>
    </source>
</evidence>
<dbReference type="InterPro" id="IPR030378">
    <property type="entry name" value="G_CP_dom"/>
</dbReference>
<keyword evidence="3" id="KW-0378">Hydrolase</keyword>
<dbReference type="InterPro" id="IPR004881">
    <property type="entry name" value="Ribosome_biogen_GTPase_RsgA"/>
</dbReference>
<comment type="function">
    <text evidence="3">One of several proteins that assist in the late maturation steps of the functional core of the 30S ribosomal subunit. Helps release RbfA from mature subunits. May play a role in the assembly of ribosomal proteins into the subunit. Circularly permuted GTPase that catalyzes slow GTP hydrolysis, GTPase activity is stimulated by the 30S ribosomal subunit.</text>
</comment>
<evidence type="ECO:0000256" key="3">
    <source>
        <dbReference type="HAMAP-Rule" id="MF_01820"/>
    </source>
</evidence>
<dbReference type="PANTHER" id="PTHR32120:SF11">
    <property type="entry name" value="SMALL RIBOSOMAL SUBUNIT BIOGENESIS GTPASE RSGA 1, MITOCHONDRIAL-RELATED"/>
    <property type="match status" value="1"/>
</dbReference>
<comment type="subcellular location">
    <subcellularLocation>
        <location evidence="3">Cytoplasm</location>
    </subcellularLocation>
</comment>
<keyword evidence="3" id="KW-0862">Zinc</keyword>
<comment type="subunit">
    <text evidence="3">Monomer. Associates with 30S ribosomal subunit, binds 16S rRNA.</text>
</comment>
<keyword evidence="3" id="KW-0690">Ribosome biogenesis</keyword>
<feature type="domain" description="EngC GTPase" evidence="5">
    <location>
        <begin position="113"/>
        <end position="260"/>
    </location>
</feature>
<dbReference type="PROSITE" id="PS50936">
    <property type="entry name" value="ENGC_GTPASE"/>
    <property type="match status" value="1"/>
</dbReference>
<keyword evidence="2 3" id="KW-0342">GTP-binding</keyword>